<evidence type="ECO:0000256" key="5">
    <source>
        <dbReference type="ARBA" id="ARBA00022989"/>
    </source>
</evidence>
<feature type="transmembrane region" description="Helical" evidence="7">
    <location>
        <begin position="51"/>
        <end position="67"/>
    </location>
</feature>
<dbReference type="PROSITE" id="PS50929">
    <property type="entry name" value="ABC_TM1F"/>
    <property type="match status" value="1"/>
</dbReference>
<dbReference type="SUPFAM" id="SSF52540">
    <property type="entry name" value="P-loop containing nucleoside triphosphate hydrolases"/>
    <property type="match status" value="1"/>
</dbReference>
<keyword evidence="2 7" id="KW-0812">Transmembrane</keyword>
<evidence type="ECO:0000256" key="1">
    <source>
        <dbReference type="ARBA" id="ARBA00004651"/>
    </source>
</evidence>
<dbReference type="InterPro" id="IPR039421">
    <property type="entry name" value="Type_1_exporter"/>
</dbReference>
<dbReference type="InterPro" id="IPR027417">
    <property type="entry name" value="P-loop_NTPase"/>
</dbReference>
<feature type="domain" description="ABC transmembrane type-1" evidence="9">
    <location>
        <begin position="23"/>
        <end position="256"/>
    </location>
</feature>
<feature type="domain" description="ABC transporter" evidence="8">
    <location>
        <begin position="332"/>
        <end position="547"/>
    </location>
</feature>
<dbReference type="InterPro" id="IPR011527">
    <property type="entry name" value="ABC1_TM_dom"/>
</dbReference>
<dbReference type="RefSeq" id="WP_272002995.1">
    <property type="nucleotide sequence ID" value="NZ_JAQNDN010000019.1"/>
</dbReference>
<evidence type="ECO:0000313" key="11">
    <source>
        <dbReference type="Proteomes" id="UP001217838"/>
    </source>
</evidence>
<feature type="transmembrane region" description="Helical" evidence="7">
    <location>
        <begin position="23"/>
        <end position="45"/>
    </location>
</feature>
<dbReference type="NCBIfam" id="TIGR01194">
    <property type="entry name" value="cyc_pep_trnsptr"/>
    <property type="match status" value="1"/>
</dbReference>
<evidence type="ECO:0000259" key="9">
    <source>
        <dbReference type="PROSITE" id="PS50929"/>
    </source>
</evidence>
<feature type="transmembrane region" description="Helical" evidence="7">
    <location>
        <begin position="129"/>
        <end position="148"/>
    </location>
</feature>
<dbReference type="PANTHER" id="PTHR24221:SF654">
    <property type="entry name" value="ATP-BINDING CASSETTE SUB-FAMILY B MEMBER 6"/>
    <property type="match status" value="1"/>
</dbReference>
<gene>
    <name evidence="10" type="ORF">POL58_29810</name>
</gene>
<evidence type="ECO:0000256" key="4">
    <source>
        <dbReference type="ARBA" id="ARBA00022840"/>
    </source>
</evidence>
<protein>
    <submittedName>
        <fullName evidence="10">Cyclic peptide export ABC transporter</fullName>
    </submittedName>
</protein>
<dbReference type="InterPro" id="IPR003593">
    <property type="entry name" value="AAA+_ATPase"/>
</dbReference>
<feature type="transmembrane region" description="Helical" evidence="7">
    <location>
        <begin position="270"/>
        <end position="289"/>
    </location>
</feature>
<keyword evidence="6 7" id="KW-0472">Membrane</keyword>
<dbReference type="EMBL" id="JAQNDN010000019">
    <property type="protein sequence ID" value="MDC0671979.1"/>
    <property type="molecule type" value="Genomic_DNA"/>
</dbReference>
<comment type="caution">
    <text evidence="10">The sequence shown here is derived from an EMBL/GenBank/DDBJ whole genome shotgun (WGS) entry which is preliminary data.</text>
</comment>
<proteinExistence type="predicted"/>
<keyword evidence="4" id="KW-0067">ATP-binding</keyword>
<dbReference type="CDD" id="cd03228">
    <property type="entry name" value="ABCC_MRP_Like"/>
    <property type="match status" value="1"/>
</dbReference>
<organism evidence="10 11">
    <name type="scientific">Nannocystis radixulma</name>
    <dbReference type="NCBI Taxonomy" id="2995305"/>
    <lineage>
        <taxon>Bacteria</taxon>
        <taxon>Pseudomonadati</taxon>
        <taxon>Myxococcota</taxon>
        <taxon>Polyangia</taxon>
        <taxon>Nannocystales</taxon>
        <taxon>Nannocystaceae</taxon>
        <taxon>Nannocystis</taxon>
    </lineage>
</organism>
<dbReference type="InterPro" id="IPR036640">
    <property type="entry name" value="ABC1_TM_sf"/>
</dbReference>
<evidence type="ECO:0000256" key="3">
    <source>
        <dbReference type="ARBA" id="ARBA00022741"/>
    </source>
</evidence>
<keyword evidence="3" id="KW-0547">Nucleotide-binding</keyword>
<dbReference type="SMART" id="SM00382">
    <property type="entry name" value="AAA"/>
    <property type="match status" value="1"/>
</dbReference>
<dbReference type="InterPro" id="IPR003439">
    <property type="entry name" value="ABC_transporter-like_ATP-bd"/>
</dbReference>
<evidence type="ECO:0000259" key="8">
    <source>
        <dbReference type="PROSITE" id="PS50893"/>
    </source>
</evidence>
<dbReference type="PROSITE" id="PS50893">
    <property type="entry name" value="ABC_TRANSPORTER_2"/>
    <property type="match status" value="1"/>
</dbReference>
<comment type="subcellular location">
    <subcellularLocation>
        <location evidence="1">Cell membrane</location>
        <topology evidence="1">Multi-pass membrane protein</topology>
    </subcellularLocation>
</comment>
<dbReference type="PANTHER" id="PTHR24221">
    <property type="entry name" value="ATP-BINDING CASSETTE SUB-FAMILY B"/>
    <property type="match status" value="1"/>
</dbReference>
<reference evidence="10 11" key="1">
    <citation type="submission" date="2022-11" db="EMBL/GenBank/DDBJ databases">
        <title>Minimal conservation of predation-associated metabolite biosynthetic gene clusters underscores biosynthetic potential of Myxococcota including descriptions for ten novel species: Archangium lansinium sp. nov., Myxococcus landrumus sp. nov., Nannocystis bai.</title>
        <authorList>
            <person name="Ahearne A."/>
            <person name="Stevens C."/>
            <person name="Dowd S."/>
        </authorList>
    </citation>
    <scope>NUCLEOTIDE SEQUENCE [LARGE SCALE GENOMIC DNA]</scope>
    <source>
        <strain evidence="10 11">NCELM</strain>
    </source>
</reference>
<name>A0ABT5BCW6_9BACT</name>
<accession>A0ABT5BCW6</accession>
<evidence type="ECO:0000313" key="10">
    <source>
        <dbReference type="EMBL" id="MDC0671979.1"/>
    </source>
</evidence>
<keyword evidence="5 7" id="KW-1133">Transmembrane helix</keyword>
<evidence type="ECO:0000256" key="6">
    <source>
        <dbReference type="ARBA" id="ARBA00023136"/>
    </source>
</evidence>
<feature type="transmembrane region" description="Helical" evidence="7">
    <location>
        <begin position="240"/>
        <end position="258"/>
    </location>
</feature>
<dbReference type="Gene3D" id="3.40.50.300">
    <property type="entry name" value="P-loop containing nucleotide triphosphate hydrolases"/>
    <property type="match status" value="1"/>
</dbReference>
<dbReference type="InterPro" id="IPR005898">
    <property type="entry name" value="Cyc_pep_transpt_SyrD/YojI"/>
</dbReference>
<dbReference type="SUPFAM" id="SSF90123">
    <property type="entry name" value="ABC transporter transmembrane region"/>
    <property type="match status" value="1"/>
</dbReference>
<dbReference type="Pfam" id="PF00005">
    <property type="entry name" value="ABC_tran"/>
    <property type="match status" value="1"/>
</dbReference>
<keyword evidence="11" id="KW-1185">Reference proteome</keyword>
<dbReference type="Proteomes" id="UP001217838">
    <property type="component" value="Unassembled WGS sequence"/>
</dbReference>
<evidence type="ECO:0000256" key="2">
    <source>
        <dbReference type="ARBA" id="ARBA00022692"/>
    </source>
</evidence>
<dbReference type="Gene3D" id="1.20.1560.10">
    <property type="entry name" value="ABC transporter type 1, transmembrane domain"/>
    <property type="match status" value="1"/>
</dbReference>
<sequence length="547" mass="60026">MTAGPRTIGALILEEAGDERRRLVATAAFAGGANAMLLALVNTAAATPADVGLGTFALFATGLWLYFHCTRYSHRRCIVILESALHRLKRRVVRKIQAAELAGLERIGAAEIYDRITENTAQISTLTTILANLLHSLVVLACAALYIAWVSLPAFMVVGLLVGITALLYRAREEAVYALFGQLLQIRVGFLDTLTDLVRGFKEVKLSRARERSIRADLGRFAEALRDITVRCNHLFDDNWVFANCSLFAVLAVVLGNLSPSFAADGDARVALVTAVLFLWGPLSTIALATPSYLRANSALGAIDALERKLGDAARTAPAEPTDPWNGRLEVLVAEGVGYTYEDRDSGQSFVLEPIDLTIRAGEVVFIVGGNGSGKSTLLKVLTGLYAPSTGGLKIDGVTVDADNLAAYRELFTTVFADFHLFSELYGLHDLDPAAVQRLIVQMQLTGKTEFARRGFTRRDLSTGQRKRLAMIVSLLEDRPIFVLDEWAADQDPEFRAYFYDTLLPDLRRRGKAVLAVSHDDRYFHTADRVMTLESGRVRSIEDHRHA</sequence>
<feature type="transmembrane region" description="Helical" evidence="7">
    <location>
        <begin position="154"/>
        <end position="171"/>
    </location>
</feature>
<evidence type="ECO:0000256" key="7">
    <source>
        <dbReference type="SAM" id="Phobius"/>
    </source>
</evidence>